<dbReference type="Pfam" id="PF20789">
    <property type="entry name" value="4HBT_3C"/>
    <property type="match status" value="1"/>
</dbReference>
<organism evidence="4 5">
    <name type="scientific">Parafrankia irregularis</name>
    <dbReference type="NCBI Taxonomy" id="795642"/>
    <lineage>
        <taxon>Bacteria</taxon>
        <taxon>Bacillati</taxon>
        <taxon>Actinomycetota</taxon>
        <taxon>Actinomycetes</taxon>
        <taxon>Frankiales</taxon>
        <taxon>Frankiaceae</taxon>
        <taxon>Parafrankia</taxon>
    </lineage>
</organism>
<proteinExistence type="predicted"/>
<dbReference type="RefSeq" id="WP_091280594.1">
    <property type="nucleotide sequence ID" value="NZ_FAOZ01000016.1"/>
</dbReference>
<dbReference type="InterPro" id="IPR029069">
    <property type="entry name" value="HotDog_dom_sf"/>
</dbReference>
<accession>A0A0S4QUG4</accession>
<name>A0A0S4QUG4_9ACTN</name>
<evidence type="ECO:0000313" key="5">
    <source>
        <dbReference type="Proteomes" id="UP000198802"/>
    </source>
</evidence>
<dbReference type="Proteomes" id="UP000198802">
    <property type="component" value="Unassembled WGS sequence"/>
</dbReference>
<dbReference type="EMBL" id="FAOZ01000016">
    <property type="protein sequence ID" value="CUU58090.1"/>
    <property type="molecule type" value="Genomic_DNA"/>
</dbReference>
<evidence type="ECO:0000259" key="3">
    <source>
        <dbReference type="Pfam" id="PF20789"/>
    </source>
</evidence>
<dbReference type="InterPro" id="IPR049450">
    <property type="entry name" value="ACOT8-like_C"/>
</dbReference>
<feature type="domain" description="Acyl-CoA thioesterase-like C-terminal" evidence="3">
    <location>
        <begin position="174"/>
        <end position="301"/>
    </location>
</feature>
<sequence>MADLTTNTDALRPAEAVPAGDNVDGLGTEAARRRADRRWLGLELLDVADSGPAAAGDSAAFLTTRAEVTMEERHLTQLQRMYGGMGLALVGALVEETAARPLRWATTQFVGSPRHGERLDLVAEVLAAGRRTSQVRVTGTVAGRVVLTGLGAAAEANPEIPGGTLPVMPAFPPPEDCEPVRLRFPPSTPPGFFGRVEIRQPAGAAEPRLRFWMRFGGRPATRPAMLALVADSVPTMVMGALGNPGSGSSLDNTIRVGSAPDSEWVLVDGIPDQAADGYGHGSVRLWSPDGSLAGVGSQTAALWFYRKG</sequence>
<dbReference type="AlphaFoldDB" id="A0A0S4QUG4"/>
<reference evidence="5" key="1">
    <citation type="submission" date="2015-11" db="EMBL/GenBank/DDBJ databases">
        <authorList>
            <person name="Varghese N."/>
        </authorList>
    </citation>
    <scope>NUCLEOTIDE SEQUENCE [LARGE SCALE GENOMIC DNA]</scope>
    <source>
        <strain evidence="5">DSM 45899</strain>
    </source>
</reference>
<dbReference type="Pfam" id="PF13622">
    <property type="entry name" value="4HBT_3"/>
    <property type="match status" value="1"/>
</dbReference>
<evidence type="ECO:0000256" key="1">
    <source>
        <dbReference type="SAM" id="MobiDB-lite"/>
    </source>
</evidence>
<dbReference type="InterPro" id="IPR049449">
    <property type="entry name" value="TesB_ACOT8-like_N"/>
</dbReference>
<dbReference type="Gene3D" id="2.40.160.210">
    <property type="entry name" value="Acyl-CoA thioesterase, double hotdog domain"/>
    <property type="match status" value="1"/>
</dbReference>
<keyword evidence="5" id="KW-1185">Reference proteome</keyword>
<protein>
    <submittedName>
        <fullName evidence="4">Acyl-CoA thioesterase</fullName>
    </submittedName>
</protein>
<feature type="region of interest" description="Disordered" evidence="1">
    <location>
        <begin position="1"/>
        <end position="28"/>
    </location>
</feature>
<evidence type="ECO:0000259" key="2">
    <source>
        <dbReference type="Pfam" id="PF13622"/>
    </source>
</evidence>
<dbReference type="InterPro" id="IPR042171">
    <property type="entry name" value="Acyl-CoA_hotdog"/>
</dbReference>
<gene>
    <name evidence="4" type="ORF">Ga0074812_116122</name>
</gene>
<dbReference type="CDD" id="cd03440">
    <property type="entry name" value="hot_dog"/>
    <property type="match status" value="1"/>
</dbReference>
<feature type="domain" description="Acyl-CoA thioesterase-like N-terminal HotDog" evidence="2">
    <location>
        <begin position="80"/>
        <end position="149"/>
    </location>
</feature>
<evidence type="ECO:0000313" key="4">
    <source>
        <dbReference type="EMBL" id="CUU58090.1"/>
    </source>
</evidence>
<dbReference type="SUPFAM" id="SSF54637">
    <property type="entry name" value="Thioesterase/thiol ester dehydrase-isomerase"/>
    <property type="match status" value="2"/>
</dbReference>